<dbReference type="Pfam" id="PF03478">
    <property type="entry name" value="Beta-prop_KIB1-4"/>
    <property type="match status" value="1"/>
</dbReference>
<name>A0A7J7CP95_TRIWF</name>
<evidence type="ECO:0000313" key="3">
    <source>
        <dbReference type="Proteomes" id="UP000593562"/>
    </source>
</evidence>
<gene>
    <name evidence="2" type="ORF">HS088_TW14G00029</name>
</gene>
<dbReference type="Proteomes" id="UP000593562">
    <property type="component" value="Unassembled WGS sequence"/>
</dbReference>
<proteinExistence type="predicted"/>
<dbReference type="Pfam" id="PF12937">
    <property type="entry name" value="F-box-like"/>
    <property type="match status" value="1"/>
</dbReference>
<dbReference type="Gene3D" id="1.20.1280.50">
    <property type="match status" value="1"/>
</dbReference>
<sequence length="393" mass="44744">MADGIQSWSSLPPELLELIGKFLDSRIDYLRFRSVCTSWRSSVRSFTNRSPLLPVKVPYSFPDCFLSQSTIYRLELINPSATSLNCSSPPQKKSWLVRIEESENGKLKLLSPLLPGKVSQESHRATLNLLNVKAVELNRAWTIKDESFAALTLGIDKVVVYPNPTRHIRENSEFSILAIYGGGKLGFWKMGDEEWSLLDDVNFHYDDIVVRRGQYYVVDRWGTIFWIDSSLKLIQYSPPLYGCGGRKYLLESEGSLHVVDGYLDGGRLNWKDYENRISMLMRQRGSGSVLGRPRRHHKVEPKAVGFRVHKLDEEWGEWVDVKSLIQHVFVLGYFCSFSVSTAEFSGCRGNCIYFADGTETYGAPTSCLFKLEDRSIGTLGSLPEYSRIFWLGC</sequence>
<dbReference type="PANTHER" id="PTHR47123:SF28">
    <property type="entry name" value="F-BOX DOMAIN-CONTAINING PROTEIN"/>
    <property type="match status" value="1"/>
</dbReference>
<dbReference type="InterPro" id="IPR036047">
    <property type="entry name" value="F-box-like_dom_sf"/>
</dbReference>
<dbReference type="InterPro" id="IPR001810">
    <property type="entry name" value="F-box_dom"/>
</dbReference>
<protein>
    <submittedName>
        <fullName evidence="2">Putative F-box protein</fullName>
    </submittedName>
</protein>
<dbReference type="OrthoDB" id="638130at2759"/>
<organism evidence="2 3">
    <name type="scientific">Tripterygium wilfordii</name>
    <name type="common">Thunder God vine</name>
    <dbReference type="NCBI Taxonomy" id="458696"/>
    <lineage>
        <taxon>Eukaryota</taxon>
        <taxon>Viridiplantae</taxon>
        <taxon>Streptophyta</taxon>
        <taxon>Embryophyta</taxon>
        <taxon>Tracheophyta</taxon>
        <taxon>Spermatophyta</taxon>
        <taxon>Magnoliopsida</taxon>
        <taxon>eudicotyledons</taxon>
        <taxon>Gunneridae</taxon>
        <taxon>Pentapetalae</taxon>
        <taxon>rosids</taxon>
        <taxon>fabids</taxon>
        <taxon>Celastrales</taxon>
        <taxon>Celastraceae</taxon>
        <taxon>Tripterygium</taxon>
    </lineage>
</organism>
<dbReference type="SMART" id="SM00256">
    <property type="entry name" value="FBOX"/>
    <property type="match status" value="1"/>
</dbReference>
<dbReference type="EMBL" id="JAAARO010000014">
    <property type="protein sequence ID" value="KAF5735900.1"/>
    <property type="molecule type" value="Genomic_DNA"/>
</dbReference>
<keyword evidence="3" id="KW-1185">Reference proteome</keyword>
<feature type="domain" description="F-box" evidence="1">
    <location>
        <begin position="11"/>
        <end position="52"/>
    </location>
</feature>
<dbReference type="FunCoup" id="A0A7J7CP95">
    <property type="interactions" value="3"/>
</dbReference>
<dbReference type="CDD" id="cd09917">
    <property type="entry name" value="F-box_SF"/>
    <property type="match status" value="1"/>
</dbReference>
<dbReference type="InterPro" id="IPR005174">
    <property type="entry name" value="KIB1-4_b-propeller"/>
</dbReference>
<accession>A0A7J7CP95</accession>
<comment type="caution">
    <text evidence="2">The sequence shown here is derived from an EMBL/GenBank/DDBJ whole genome shotgun (WGS) entry which is preliminary data.</text>
</comment>
<dbReference type="InterPro" id="IPR051304">
    <property type="entry name" value="SCF_F-box_domain"/>
</dbReference>
<evidence type="ECO:0000259" key="1">
    <source>
        <dbReference type="SMART" id="SM00256"/>
    </source>
</evidence>
<evidence type="ECO:0000313" key="2">
    <source>
        <dbReference type="EMBL" id="KAF5735900.1"/>
    </source>
</evidence>
<dbReference type="AlphaFoldDB" id="A0A7J7CP95"/>
<dbReference type="PANTHER" id="PTHR47123">
    <property type="entry name" value="F-BOX PROTEIN SKIP23"/>
    <property type="match status" value="1"/>
</dbReference>
<reference evidence="2 3" key="1">
    <citation type="journal article" date="2020" name="Nat. Commun.">
        <title>Genome of Tripterygium wilfordii and identification of cytochrome P450 involved in triptolide biosynthesis.</title>
        <authorList>
            <person name="Tu L."/>
            <person name="Su P."/>
            <person name="Zhang Z."/>
            <person name="Gao L."/>
            <person name="Wang J."/>
            <person name="Hu T."/>
            <person name="Zhou J."/>
            <person name="Zhang Y."/>
            <person name="Zhao Y."/>
            <person name="Liu Y."/>
            <person name="Song Y."/>
            <person name="Tong Y."/>
            <person name="Lu Y."/>
            <person name="Yang J."/>
            <person name="Xu C."/>
            <person name="Jia M."/>
            <person name="Peters R.J."/>
            <person name="Huang L."/>
            <person name="Gao W."/>
        </authorList>
    </citation>
    <scope>NUCLEOTIDE SEQUENCE [LARGE SCALE GENOMIC DNA]</scope>
    <source>
        <strain evidence="3">cv. XIE 37</strain>
        <tissue evidence="2">Leaf</tissue>
    </source>
</reference>
<dbReference type="SUPFAM" id="SSF81383">
    <property type="entry name" value="F-box domain"/>
    <property type="match status" value="1"/>
</dbReference>
<dbReference type="InParanoid" id="A0A7J7CP95"/>